<comment type="caution">
    <text evidence="1">The sequence shown here is derived from an EMBL/GenBank/DDBJ whole genome shotgun (WGS) entry which is preliminary data.</text>
</comment>
<dbReference type="EMBL" id="JASCZI010031178">
    <property type="protein sequence ID" value="MED6126158.1"/>
    <property type="molecule type" value="Genomic_DNA"/>
</dbReference>
<sequence>MGVPWAPFYDRESAIARSREVDPVDPLIHFMTHITSSYISKGPFPEFIHYIQRGKLVIRIDSEEWSRFEILRIDSLQNFQTKFVSVQFRIDSDTLQSRLVTLRNICFAPVSLRIDSGGVRIDSEA</sequence>
<name>A0ABU6RR78_9FABA</name>
<evidence type="ECO:0000313" key="2">
    <source>
        <dbReference type="Proteomes" id="UP001341840"/>
    </source>
</evidence>
<keyword evidence="2" id="KW-1185">Reference proteome</keyword>
<accession>A0ABU6RR78</accession>
<dbReference type="Proteomes" id="UP001341840">
    <property type="component" value="Unassembled WGS sequence"/>
</dbReference>
<proteinExistence type="predicted"/>
<protein>
    <submittedName>
        <fullName evidence="1">Uncharacterized protein</fullName>
    </submittedName>
</protein>
<organism evidence="1 2">
    <name type="scientific">Stylosanthes scabra</name>
    <dbReference type="NCBI Taxonomy" id="79078"/>
    <lineage>
        <taxon>Eukaryota</taxon>
        <taxon>Viridiplantae</taxon>
        <taxon>Streptophyta</taxon>
        <taxon>Embryophyta</taxon>
        <taxon>Tracheophyta</taxon>
        <taxon>Spermatophyta</taxon>
        <taxon>Magnoliopsida</taxon>
        <taxon>eudicotyledons</taxon>
        <taxon>Gunneridae</taxon>
        <taxon>Pentapetalae</taxon>
        <taxon>rosids</taxon>
        <taxon>fabids</taxon>
        <taxon>Fabales</taxon>
        <taxon>Fabaceae</taxon>
        <taxon>Papilionoideae</taxon>
        <taxon>50 kb inversion clade</taxon>
        <taxon>dalbergioids sensu lato</taxon>
        <taxon>Dalbergieae</taxon>
        <taxon>Pterocarpus clade</taxon>
        <taxon>Stylosanthes</taxon>
    </lineage>
</organism>
<evidence type="ECO:0000313" key="1">
    <source>
        <dbReference type="EMBL" id="MED6126158.1"/>
    </source>
</evidence>
<reference evidence="1 2" key="1">
    <citation type="journal article" date="2023" name="Plants (Basel)">
        <title>Bridging the Gap: Combining Genomics and Transcriptomics Approaches to Understand Stylosanthes scabra, an Orphan Legume from the Brazilian Caatinga.</title>
        <authorList>
            <person name="Ferreira-Neto J.R.C."/>
            <person name="da Silva M.D."/>
            <person name="Binneck E."/>
            <person name="de Melo N.F."/>
            <person name="da Silva R.H."/>
            <person name="de Melo A.L.T.M."/>
            <person name="Pandolfi V."/>
            <person name="Bustamante F.O."/>
            <person name="Brasileiro-Vidal A.C."/>
            <person name="Benko-Iseppon A.M."/>
        </authorList>
    </citation>
    <scope>NUCLEOTIDE SEQUENCE [LARGE SCALE GENOMIC DNA]</scope>
    <source>
        <tissue evidence="1">Leaves</tissue>
    </source>
</reference>
<gene>
    <name evidence="1" type="ORF">PIB30_075635</name>
</gene>